<accession>A0ABX7B1I5</accession>
<proteinExistence type="predicted"/>
<protein>
    <recommendedName>
        <fullName evidence="1">NrS-1 polymerase-like helicase domain-containing protein</fullName>
    </recommendedName>
</protein>
<sequence>MTISAFPYDHGGAPNLGAVEFALYWSKGNPFTLIAIYPSGKLIGRTLNPDEIEAGVPKFVKFHQENQANIYFVPNQTHGPVSTKPAKSHMAAALAVCVDIDPREAEELKPGGWDRERQRILAQADELAADPDCPPTVIIDSGNGVQLFWRFAEPCPLDGPNGEATRRNEALAKAIGKALGGDNTFNTDRIMRMPGTLNFPHGKKKDKGRGITQARVLWLGGGEYSPDQLEALPDRLFAEWGPSAFSEEATDLPANRPRSPMTTPEMGAAIAALISEMRAKRVLEVREWADLSPALQSGLDAALATSEPLRCRWEGDTAGLMDTSRSGLDMSLASMLKQAGFSGVDVALILRAFEHGAACETGKHTTEAAQLRYLARCVVRSFDRADTPAWVLKMNERHAVVFDAGKTLVMTEKLDYATGKPVYVFSSPAQISSLYANHRVEVGRRKNGQPMRRPLGDAWLEHEHRRQFLGGLVFLPGQVAPADTFNLWRGFGIEPRPGEWPLLRRHLLDVICLGSTSLCDWLLNWCAHMFQQPMVKAEVAVVLRGGEGNGKGTLGRALRDILGIHGIQVTNPRHVVGNFNGHLRDVLLLFADEAFFAGDRAADGVLKGLITEPTLMIERKGVDAVQAPNLLRVIMATNNDWAVPAAKDARRYLVLDVPDTVKGKSEYFTALNAEMEAGGLAAFLHDMLRRDIARWNHRTAPTTAGLIEQKLFSLHGVSRWWFERLCVADCIFRLNPPSDFGGKRPPVSVQTALPFRRFRPHVGVEMGGV</sequence>
<feature type="domain" description="NrS-1 polymerase-like helicase" evidence="1">
    <location>
        <begin position="543"/>
        <end position="651"/>
    </location>
</feature>
<dbReference type="Proteomes" id="UP000595197">
    <property type="component" value="Chromosome"/>
</dbReference>
<dbReference type="SUPFAM" id="SSF52540">
    <property type="entry name" value="P-loop containing nucleoside triphosphate hydrolases"/>
    <property type="match status" value="1"/>
</dbReference>
<dbReference type="Pfam" id="PF19263">
    <property type="entry name" value="DUF5906"/>
    <property type="match status" value="1"/>
</dbReference>
<dbReference type="EMBL" id="CP067420">
    <property type="protein sequence ID" value="QQP88148.1"/>
    <property type="molecule type" value="Genomic_DNA"/>
</dbReference>
<keyword evidence="3" id="KW-1185">Reference proteome</keyword>
<dbReference type="Gene3D" id="3.40.50.300">
    <property type="entry name" value="P-loop containing nucleotide triphosphate hydrolases"/>
    <property type="match status" value="1"/>
</dbReference>
<evidence type="ECO:0000313" key="2">
    <source>
        <dbReference type="EMBL" id="QQP88148.1"/>
    </source>
</evidence>
<dbReference type="InterPro" id="IPR027417">
    <property type="entry name" value="P-loop_NTPase"/>
</dbReference>
<reference evidence="2" key="1">
    <citation type="submission" date="2021-02" db="EMBL/GenBank/DDBJ databases">
        <title>Skermanella TT6 skin isolate.</title>
        <authorList>
            <person name="Lee K."/>
            <person name="Ganzorig M."/>
        </authorList>
    </citation>
    <scope>NUCLEOTIDE SEQUENCE</scope>
    <source>
        <strain evidence="2">TT6</strain>
    </source>
</reference>
<dbReference type="InterPro" id="IPR045455">
    <property type="entry name" value="NrS-1_pol-like_helicase"/>
</dbReference>
<gene>
    <name evidence="2" type="ORF">IGS68_19080</name>
</gene>
<organism evidence="2 3">
    <name type="scientific">Skermanella cutis</name>
    <dbReference type="NCBI Taxonomy" id="2775420"/>
    <lineage>
        <taxon>Bacteria</taxon>
        <taxon>Pseudomonadati</taxon>
        <taxon>Pseudomonadota</taxon>
        <taxon>Alphaproteobacteria</taxon>
        <taxon>Rhodospirillales</taxon>
        <taxon>Azospirillaceae</taxon>
        <taxon>Skermanella</taxon>
    </lineage>
</organism>
<dbReference type="RefSeq" id="WP_201072653.1">
    <property type="nucleotide sequence ID" value="NZ_CP067420.1"/>
</dbReference>
<evidence type="ECO:0000313" key="3">
    <source>
        <dbReference type="Proteomes" id="UP000595197"/>
    </source>
</evidence>
<evidence type="ECO:0000259" key="1">
    <source>
        <dbReference type="Pfam" id="PF19263"/>
    </source>
</evidence>
<name>A0ABX7B1I5_9PROT</name>